<comment type="function">
    <text evidence="6">Possible subunit of a heme lyase.</text>
</comment>
<dbReference type="PANTHER" id="PTHR47870:SF4">
    <property type="entry name" value="CYTOCHROME C-TYPE BIOGENESIS PROTEIN CYCH"/>
    <property type="match status" value="1"/>
</dbReference>
<dbReference type="GO" id="GO:0046872">
    <property type="term" value="F:metal ion binding"/>
    <property type="evidence" value="ECO:0007669"/>
    <property type="project" value="UniProtKB-KW"/>
</dbReference>
<name>A0A7G9RJ86_9BURK</name>
<evidence type="ECO:0000256" key="2">
    <source>
        <dbReference type="ARBA" id="ARBA00022617"/>
    </source>
</evidence>
<evidence type="ECO:0000256" key="5">
    <source>
        <dbReference type="ARBA" id="ARBA00023004"/>
    </source>
</evidence>
<organism evidence="9 10">
    <name type="scientific">Diaphorobacter ruginosibacter</name>
    <dbReference type="NCBI Taxonomy" id="1715720"/>
    <lineage>
        <taxon>Bacteria</taxon>
        <taxon>Pseudomonadati</taxon>
        <taxon>Pseudomonadota</taxon>
        <taxon>Betaproteobacteria</taxon>
        <taxon>Burkholderiales</taxon>
        <taxon>Comamonadaceae</taxon>
        <taxon>Diaphorobacter</taxon>
    </lineage>
</organism>
<dbReference type="Gene3D" id="1.10.8.640">
    <property type="entry name" value="Cytochrome C biogenesis protein"/>
    <property type="match status" value="1"/>
</dbReference>
<dbReference type="InterPro" id="IPR038297">
    <property type="entry name" value="CcmH/CycL/NrfF/Ccl2_sf"/>
</dbReference>
<dbReference type="AlphaFoldDB" id="A0A7G9RJ86"/>
<feature type="region of interest" description="Disordered" evidence="7">
    <location>
        <begin position="144"/>
        <end position="168"/>
    </location>
</feature>
<keyword evidence="10" id="KW-1185">Reference proteome</keyword>
<accession>A0A7G9RJ86</accession>
<feature type="transmembrane region" description="Helical" evidence="6">
    <location>
        <begin position="118"/>
        <end position="135"/>
    </location>
</feature>
<evidence type="ECO:0000259" key="8">
    <source>
        <dbReference type="Pfam" id="PF03918"/>
    </source>
</evidence>
<evidence type="ECO:0000256" key="3">
    <source>
        <dbReference type="ARBA" id="ARBA00022723"/>
    </source>
</evidence>
<evidence type="ECO:0000256" key="4">
    <source>
        <dbReference type="ARBA" id="ARBA00022729"/>
    </source>
</evidence>
<evidence type="ECO:0000313" key="9">
    <source>
        <dbReference type="EMBL" id="QNN55661.1"/>
    </source>
</evidence>
<dbReference type="InterPro" id="IPR005616">
    <property type="entry name" value="CcmH/CycL/Ccl2/NrfF_N"/>
</dbReference>
<dbReference type="RefSeq" id="WP_187595934.1">
    <property type="nucleotide sequence ID" value="NZ_CP060714.1"/>
</dbReference>
<evidence type="ECO:0000256" key="7">
    <source>
        <dbReference type="SAM" id="MobiDB-lite"/>
    </source>
</evidence>
<keyword evidence="2 6" id="KW-0349">Heme</keyword>
<keyword evidence="6" id="KW-0812">Transmembrane</keyword>
<keyword evidence="5 6" id="KW-0408">Iron</keyword>
<proteinExistence type="inferred from homology"/>
<evidence type="ECO:0000313" key="10">
    <source>
        <dbReference type="Proteomes" id="UP000515811"/>
    </source>
</evidence>
<feature type="domain" description="CcmH/CycL/Ccl2/NrfF N-terminal" evidence="8">
    <location>
        <begin position="26"/>
        <end position="158"/>
    </location>
</feature>
<reference evidence="9 10" key="1">
    <citation type="submission" date="2020-08" db="EMBL/GenBank/DDBJ databases">
        <title>Genome sequence of Diaphorobacter ruginosibacter DSM 27467T.</title>
        <authorList>
            <person name="Hyun D.-W."/>
            <person name="Bae J.-W."/>
        </authorList>
    </citation>
    <scope>NUCLEOTIDE SEQUENCE [LARGE SCALE GENOMIC DNA]</scope>
    <source>
        <strain evidence="9 10">DSM 27467</strain>
    </source>
</reference>
<gene>
    <name evidence="9" type="ORF">H9K76_13575</name>
</gene>
<evidence type="ECO:0000256" key="1">
    <source>
        <dbReference type="ARBA" id="ARBA00010342"/>
    </source>
</evidence>
<sequence>MTCSKTRSLLSLLSRLRRLCRLAGPLLLVTAAMLVPAAGVMARPSLDEREASLASQLRCVVCQNQTVAESRAPIAQDMRQQIREQLSKGSTDEQVVAFFEQRYGAFVRYNPPWKPSTWLLWLSPFLIALGGLWVLRRNLPGTPSDTLTSEERKRAQQWLEAGQEDHRS</sequence>
<keyword evidence="3 6" id="KW-0479">Metal-binding</keyword>
<dbReference type="InterPro" id="IPR051263">
    <property type="entry name" value="C-type_cytochrome_biogenesis"/>
</dbReference>
<dbReference type="PANTHER" id="PTHR47870">
    <property type="entry name" value="CYTOCHROME C-TYPE BIOGENESIS PROTEIN CCMH"/>
    <property type="match status" value="1"/>
</dbReference>
<dbReference type="Proteomes" id="UP000515811">
    <property type="component" value="Chromosome"/>
</dbReference>
<evidence type="ECO:0000256" key="6">
    <source>
        <dbReference type="RuleBase" id="RU364112"/>
    </source>
</evidence>
<dbReference type="CDD" id="cd16378">
    <property type="entry name" value="CcmH_N"/>
    <property type="match status" value="1"/>
</dbReference>
<keyword evidence="6" id="KW-0472">Membrane</keyword>
<dbReference type="EMBL" id="CP060714">
    <property type="protein sequence ID" value="QNN55661.1"/>
    <property type="molecule type" value="Genomic_DNA"/>
</dbReference>
<keyword evidence="4 6" id="KW-0732">Signal</keyword>
<dbReference type="KEGG" id="drg:H9K76_13575"/>
<comment type="similarity">
    <text evidence="1 6">Belongs to the CcmH/CycL/Ccl2/NrfF family.</text>
</comment>
<keyword evidence="6" id="KW-1133">Transmembrane helix</keyword>
<dbReference type="GO" id="GO:0005886">
    <property type="term" value="C:plasma membrane"/>
    <property type="evidence" value="ECO:0007669"/>
    <property type="project" value="TreeGrafter"/>
</dbReference>
<dbReference type="GO" id="GO:0017004">
    <property type="term" value="P:cytochrome complex assembly"/>
    <property type="evidence" value="ECO:0007669"/>
    <property type="project" value="UniProtKB-ARBA"/>
</dbReference>
<dbReference type="FunFam" id="1.10.8.640:FF:000001">
    <property type="entry name" value="Cytochrome c-type biogenesis protein"/>
    <property type="match status" value="1"/>
</dbReference>
<dbReference type="Pfam" id="PF03918">
    <property type="entry name" value="CcmH"/>
    <property type="match status" value="1"/>
</dbReference>
<protein>
    <recommendedName>
        <fullName evidence="6">Cytochrome c-type biogenesis protein</fullName>
    </recommendedName>
</protein>